<protein>
    <recommendedName>
        <fullName evidence="7">DUF2207 domain-containing protein</fullName>
    </recommendedName>
</protein>
<evidence type="ECO:0000256" key="2">
    <source>
        <dbReference type="SAM" id="SignalP"/>
    </source>
</evidence>
<feature type="transmembrane region" description="Helical" evidence="1">
    <location>
        <begin position="237"/>
        <end position="254"/>
    </location>
</feature>
<feature type="domain" description="DUF2207" evidence="3">
    <location>
        <begin position="30"/>
        <end position="170"/>
    </location>
</feature>
<dbReference type="Pfam" id="PF20990">
    <property type="entry name" value="DUF2207_C"/>
    <property type="match status" value="1"/>
</dbReference>
<accession>A0A1G1VT59</accession>
<dbReference type="EMBL" id="MHCJ01000003">
    <property type="protein sequence ID" value="OGY18586.1"/>
    <property type="molecule type" value="Genomic_DNA"/>
</dbReference>
<evidence type="ECO:0000313" key="5">
    <source>
        <dbReference type="EMBL" id="OGY18586.1"/>
    </source>
</evidence>
<dbReference type="Pfam" id="PF09972">
    <property type="entry name" value="DUF2207"/>
    <property type="match status" value="1"/>
</dbReference>
<organism evidence="5 6">
    <name type="scientific">Candidatus Chisholmbacteria bacterium RIFCSPHIGHO2_01_FULL_52_32</name>
    <dbReference type="NCBI Taxonomy" id="1797591"/>
    <lineage>
        <taxon>Bacteria</taxon>
        <taxon>Candidatus Chisholmiibacteriota</taxon>
    </lineage>
</organism>
<feature type="chain" id="PRO_5009581082" description="DUF2207 domain-containing protein" evidence="2">
    <location>
        <begin position="24"/>
        <end position="578"/>
    </location>
</feature>
<sequence length="578" mass="63823">MDVFRSLLSLLFSFALLISPIQAQDTGWVIDEFESNITAHEDASVSVEETIRVDFDGLSKHGIYRTIPVVYRDRFGNKVNIRLKIDQVTGENGQGRQYQASRKGENLEIKIGDPNETISGFQTYILKYRVQRVISRLSDHDELYWNVTGNAWPVSIRSAKAKVLLPQPATDATCFSGPYGSSLNRCTVGSLGSAVDFQADIELNPAEGFTIVTSLPKGAIKEPSVTTRLWWLVSDNWPYAIPLITLSLLLWLYWQHGRDQQYKSLFDPSRGIETLPAFSSELVPQTYAPITDIRPAEAGTLIDEEVNLRDLTATIVDLAVRGYLRIEEVAKDGLFRKADYRLIWVKKDIGNLDDYESKLVLALFGKGKTGDTVLLSELKYHFAAHLSKIRDSLYESLTKKGIFSRRPDKVVTFYRVIGIALGLLGFPAFSQSVAWGVALASSGLLIVLFAKAMPKRTAHGRKEYLRVLGLRNFISLGAYREQLWEKANLFEEVLPYAIAFSLTHKLAAAFAKINVPPPSWYTGSRPFQVNAFAYSMEDFTNAATTTMPATKSASSGGSGFGGGGFSGGGFGGGGGGSW</sequence>
<feature type="transmembrane region" description="Helical" evidence="1">
    <location>
        <begin position="410"/>
        <end position="429"/>
    </location>
</feature>
<dbReference type="Proteomes" id="UP000179233">
    <property type="component" value="Unassembled WGS sequence"/>
</dbReference>
<dbReference type="AlphaFoldDB" id="A0A1G1VT59"/>
<dbReference type="InterPro" id="IPR018702">
    <property type="entry name" value="DUF2207"/>
</dbReference>
<evidence type="ECO:0000256" key="1">
    <source>
        <dbReference type="SAM" id="Phobius"/>
    </source>
</evidence>
<proteinExistence type="predicted"/>
<feature type="signal peptide" evidence="2">
    <location>
        <begin position="1"/>
        <end position="23"/>
    </location>
</feature>
<evidence type="ECO:0008006" key="7">
    <source>
        <dbReference type="Google" id="ProtNLM"/>
    </source>
</evidence>
<evidence type="ECO:0000259" key="3">
    <source>
        <dbReference type="Pfam" id="PF09972"/>
    </source>
</evidence>
<name>A0A1G1VT59_9BACT</name>
<feature type="transmembrane region" description="Helical" evidence="1">
    <location>
        <begin position="435"/>
        <end position="453"/>
    </location>
</feature>
<keyword evidence="1" id="KW-1133">Transmembrane helix</keyword>
<keyword evidence="1" id="KW-0812">Transmembrane</keyword>
<gene>
    <name evidence="5" type="ORF">A2786_03755</name>
</gene>
<reference evidence="5 6" key="1">
    <citation type="journal article" date="2016" name="Nat. Commun.">
        <title>Thousands of microbial genomes shed light on interconnected biogeochemical processes in an aquifer system.</title>
        <authorList>
            <person name="Anantharaman K."/>
            <person name="Brown C.T."/>
            <person name="Hug L.A."/>
            <person name="Sharon I."/>
            <person name="Castelle C.J."/>
            <person name="Probst A.J."/>
            <person name="Thomas B.C."/>
            <person name="Singh A."/>
            <person name="Wilkins M.J."/>
            <person name="Karaoz U."/>
            <person name="Brodie E.L."/>
            <person name="Williams K.H."/>
            <person name="Hubbard S.S."/>
            <person name="Banfield J.F."/>
        </authorList>
    </citation>
    <scope>NUCLEOTIDE SEQUENCE [LARGE SCALE GENOMIC DNA]</scope>
</reference>
<feature type="domain" description="Predicted membrane protein YciQ-like C-terminal" evidence="4">
    <location>
        <begin position="287"/>
        <end position="510"/>
    </location>
</feature>
<keyword evidence="2" id="KW-0732">Signal</keyword>
<evidence type="ECO:0000313" key="6">
    <source>
        <dbReference type="Proteomes" id="UP000179233"/>
    </source>
</evidence>
<dbReference type="InterPro" id="IPR048389">
    <property type="entry name" value="YciQ-like_C"/>
</dbReference>
<comment type="caution">
    <text evidence="5">The sequence shown here is derived from an EMBL/GenBank/DDBJ whole genome shotgun (WGS) entry which is preliminary data.</text>
</comment>
<keyword evidence="1" id="KW-0472">Membrane</keyword>
<evidence type="ECO:0000259" key="4">
    <source>
        <dbReference type="Pfam" id="PF20990"/>
    </source>
</evidence>